<dbReference type="Proteomes" id="UP001515480">
    <property type="component" value="Unassembled WGS sequence"/>
</dbReference>
<dbReference type="CDD" id="cd04508">
    <property type="entry name" value="Tudor_SF"/>
    <property type="match status" value="1"/>
</dbReference>
<feature type="region of interest" description="Disordered" evidence="1">
    <location>
        <begin position="209"/>
        <end position="230"/>
    </location>
</feature>
<dbReference type="EMBL" id="JBGBPQ010000001">
    <property type="protein sequence ID" value="KAL1529458.1"/>
    <property type="molecule type" value="Genomic_DNA"/>
</dbReference>
<dbReference type="AlphaFoldDB" id="A0AB34K4L8"/>
<reference evidence="2 3" key="1">
    <citation type="journal article" date="2024" name="Science">
        <title>Giant polyketide synthase enzymes in the biosynthesis of giant marine polyether toxins.</title>
        <authorList>
            <person name="Fallon T.R."/>
            <person name="Shende V.V."/>
            <person name="Wierzbicki I.H."/>
            <person name="Pendleton A.L."/>
            <person name="Watervoot N.F."/>
            <person name="Auber R.P."/>
            <person name="Gonzalez D.J."/>
            <person name="Wisecaver J.H."/>
            <person name="Moore B.S."/>
        </authorList>
    </citation>
    <scope>NUCLEOTIDE SEQUENCE [LARGE SCALE GENOMIC DNA]</scope>
    <source>
        <strain evidence="2 3">12B1</strain>
    </source>
</reference>
<protein>
    <submittedName>
        <fullName evidence="2">Uncharacterized protein</fullName>
    </submittedName>
</protein>
<comment type="caution">
    <text evidence="2">The sequence shown here is derived from an EMBL/GenBank/DDBJ whole genome shotgun (WGS) entry which is preliminary data.</text>
</comment>
<dbReference type="Gene3D" id="2.30.30.140">
    <property type="match status" value="1"/>
</dbReference>
<evidence type="ECO:0000313" key="2">
    <source>
        <dbReference type="EMBL" id="KAL1529458.1"/>
    </source>
</evidence>
<keyword evidence="3" id="KW-1185">Reference proteome</keyword>
<gene>
    <name evidence="2" type="ORF">AB1Y20_000405</name>
</gene>
<sequence length="301" mass="33070">MVCSLRVTGAIPRTPVATVAIPLQRISDKAITGIAPFYISVASGLNAPAVTPRHHGIPRRGWVAPGHRLLEEAIATYKEKPQVLRCLRRFTATTYNGALLARVLGEEYKLPASDAAVNITLRNMERHLQHFRGGPQTAAYNTRSNQLLQFIAGARVFIRASTSGEWFPGQVSRTHRDGTMAVRYDDETLQQADPHVAHKELSNVRADVACSSSHNPKQTRATTDPEEDTDTSTAEVAEFMANAGERHLGASSPDESPTFLDALLAVGEYTALVDVVYGSKPPRLILLGNEWPWIMLCQMKY</sequence>
<evidence type="ECO:0000256" key="1">
    <source>
        <dbReference type="SAM" id="MobiDB-lite"/>
    </source>
</evidence>
<organism evidence="2 3">
    <name type="scientific">Prymnesium parvum</name>
    <name type="common">Toxic golden alga</name>
    <dbReference type="NCBI Taxonomy" id="97485"/>
    <lineage>
        <taxon>Eukaryota</taxon>
        <taxon>Haptista</taxon>
        <taxon>Haptophyta</taxon>
        <taxon>Prymnesiophyceae</taxon>
        <taxon>Prymnesiales</taxon>
        <taxon>Prymnesiaceae</taxon>
        <taxon>Prymnesium</taxon>
    </lineage>
</organism>
<evidence type="ECO:0000313" key="3">
    <source>
        <dbReference type="Proteomes" id="UP001515480"/>
    </source>
</evidence>
<proteinExistence type="predicted"/>
<accession>A0AB34K4L8</accession>
<name>A0AB34K4L8_PRYPA</name>